<accession>A0A379M1N5</accession>
<dbReference type="EMBL" id="UGVI01000001">
    <property type="protein sequence ID" value="SUE15656.1"/>
    <property type="molecule type" value="Genomic_DNA"/>
</dbReference>
<evidence type="ECO:0000313" key="3">
    <source>
        <dbReference type="Proteomes" id="UP000254569"/>
    </source>
</evidence>
<feature type="transmembrane region" description="Helical" evidence="1">
    <location>
        <begin position="29"/>
        <end position="47"/>
    </location>
</feature>
<feature type="transmembrane region" description="Helical" evidence="1">
    <location>
        <begin position="101"/>
        <end position="134"/>
    </location>
</feature>
<organism evidence="2 3">
    <name type="scientific">Rhodococcus gordoniae</name>
    <dbReference type="NCBI Taxonomy" id="223392"/>
    <lineage>
        <taxon>Bacteria</taxon>
        <taxon>Bacillati</taxon>
        <taxon>Actinomycetota</taxon>
        <taxon>Actinomycetes</taxon>
        <taxon>Mycobacteriales</taxon>
        <taxon>Nocardiaceae</taxon>
        <taxon>Rhodococcus</taxon>
    </lineage>
</organism>
<dbReference type="RefSeq" id="WP_245207950.1">
    <property type="nucleotide sequence ID" value="NZ_LPZN01000064.1"/>
</dbReference>
<dbReference type="Proteomes" id="UP000254569">
    <property type="component" value="Unassembled WGS sequence"/>
</dbReference>
<keyword evidence="3" id="KW-1185">Reference proteome</keyword>
<evidence type="ECO:0000256" key="1">
    <source>
        <dbReference type="SAM" id="Phobius"/>
    </source>
</evidence>
<gene>
    <name evidence="2" type="ORF">NCTC13296_02519</name>
</gene>
<protein>
    <submittedName>
        <fullName evidence="2">Uncharacterized protein</fullName>
    </submittedName>
</protein>
<name>A0A379M1N5_9NOCA</name>
<keyword evidence="1" id="KW-0472">Membrane</keyword>
<feature type="transmembrane region" description="Helical" evidence="1">
    <location>
        <begin position="154"/>
        <end position="174"/>
    </location>
</feature>
<feature type="transmembrane region" description="Helical" evidence="1">
    <location>
        <begin position="59"/>
        <end position="80"/>
    </location>
</feature>
<reference evidence="2 3" key="1">
    <citation type="submission" date="2018-06" db="EMBL/GenBank/DDBJ databases">
        <authorList>
            <consortium name="Pathogen Informatics"/>
            <person name="Doyle S."/>
        </authorList>
    </citation>
    <scope>NUCLEOTIDE SEQUENCE [LARGE SCALE GENOMIC DNA]</scope>
    <source>
        <strain evidence="2 3">NCTC13296</strain>
    </source>
</reference>
<sequence length="314" mass="34882">MTTENVPPDRYRTHIDSFFNPRWPQQLRIGWCMGGVFAAVLAVWSLGDALVNVGHEESISTIGSVVFGTSMLLMSVAAFRDGGIRNVLHSKRVRSNEHSELGIGIVVPGGLTLPSLAVAMLIFNGLTGLAISALNVYITDRSELPHGYDPRTTAIFALVGGIVLLLMAAAFIWFRLPTTLGLYPHGIERVVRSRKLRRNNATVQFVHWNDIEGIAGTDIVTRSGYGDVRTPMIHIHTTGRIPPEARIPHDEEHILAIVCTWLVAEPNTLLALARRMHERPHDRTLLAREDAAELLRPPPLRGRFRMARHQEASR</sequence>
<keyword evidence="1" id="KW-1133">Transmembrane helix</keyword>
<proteinExistence type="predicted"/>
<dbReference type="AlphaFoldDB" id="A0A379M1N5"/>
<evidence type="ECO:0000313" key="2">
    <source>
        <dbReference type="EMBL" id="SUE15656.1"/>
    </source>
</evidence>
<keyword evidence="1" id="KW-0812">Transmembrane</keyword>